<accession>S9SSP1</accession>
<keyword evidence="2" id="KW-0472">Membrane</keyword>
<dbReference type="Pfam" id="PF07670">
    <property type="entry name" value="Gate"/>
    <property type="match status" value="1"/>
</dbReference>
<organism evidence="4 5">
    <name type="scientific">Paenibacillus alvei TS-15</name>
    <dbReference type="NCBI Taxonomy" id="1117108"/>
    <lineage>
        <taxon>Bacteria</taxon>
        <taxon>Bacillati</taxon>
        <taxon>Bacillota</taxon>
        <taxon>Bacilli</taxon>
        <taxon>Bacillales</taxon>
        <taxon>Paenibacillaceae</taxon>
        <taxon>Paenibacillus</taxon>
    </lineage>
</organism>
<dbReference type="PATRIC" id="fig|1117108.3.peg.1876"/>
<reference evidence="4 5" key="1">
    <citation type="submission" date="2013-05" db="EMBL/GenBank/DDBJ databases">
        <authorList>
            <person name="Strain E.A."/>
            <person name="Brown E."/>
            <person name="Allard M.W."/>
            <person name="Luo Y.L."/>
        </authorList>
    </citation>
    <scope>NUCLEOTIDE SEQUENCE [LARGE SCALE GENOMIC DNA]</scope>
    <source>
        <strain evidence="4 5">TS-15</strain>
    </source>
</reference>
<evidence type="ECO:0000313" key="5">
    <source>
        <dbReference type="Proteomes" id="UP000015344"/>
    </source>
</evidence>
<dbReference type="AlphaFoldDB" id="S9SSP1"/>
<evidence type="ECO:0000256" key="2">
    <source>
        <dbReference type="SAM" id="Phobius"/>
    </source>
</evidence>
<dbReference type="eggNOG" id="COG2715">
    <property type="taxonomic scope" value="Bacteria"/>
</dbReference>
<dbReference type="Proteomes" id="UP000015344">
    <property type="component" value="Unassembled WGS sequence"/>
</dbReference>
<evidence type="ECO:0000259" key="3">
    <source>
        <dbReference type="Pfam" id="PF07670"/>
    </source>
</evidence>
<feature type="transmembrane region" description="Helical" evidence="2">
    <location>
        <begin position="135"/>
        <end position="160"/>
    </location>
</feature>
<protein>
    <submittedName>
        <fullName evidence="4">Nucleoside recognition domain-containing protein</fullName>
    </submittedName>
</protein>
<feature type="region of interest" description="Disordered" evidence="1">
    <location>
        <begin position="198"/>
        <end position="227"/>
    </location>
</feature>
<feature type="domain" description="Nucleoside transporter/FeoB GTPase Gate" evidence="3">
    <location>
        <begin position="50"/>
        <end position="157"/>
    </location>
</feature>
<evidence type="ECO:0000313" key="4">
    <source>
        <dbReference type="EMBL" id="EPY07719.1"/>
    </source>
</evidence>
<proteinExistence type="predicted"/>
<evidence type="ECO:0000256" key="1">
    <source>
        <dbReference type="SAM" id="MobiDB-lite"/>
    </source>
</evidence>
<feature type="transmembrane region" description="Helical" evidence="2">
    <location>
        <begin position="47"/>
        <end position="65"/>
    </location>
</feature>
<keyword evidence="2" id="KW-0812">Transmembrane</keyword>
<comment type="caution">
    <text evidence="4">The sequence shown here is derived from an EMBL/GenBank/DDBJ whole genome shotgun (WGS) entry which is preliminary data.</text>
</comment>
<name>S9SSP1_PAEAL</name>
<sequence length="227" mass="24510">MGRETVVIVNAIWMFMLLVGFIAAAAQGKIDVVTEAVFEGAKTGVSVSFGLISVMVFWLGIMRIAEDAGLLKRLAKALGPVVRYLFPDVPRNHPALGFIMSNMSANLLGLGNAATPMGIRAMQELQKLNPNKDTATPAMCTLLAINTSSITLIPTTLIAIRMNFNSANPAEIVGTTLLATIVATFAAIFADRWYRRKDAKRPPPQQLKSEKDRYTDSKGAGYHTPAS</sequence>
<gene>
    <name evidence="4" type="ORF">PAALTS15_09014</name>
</gene>
<feature type="transmembrane region" description="Helical" evidence="2">
    <location>
        <begin position="6"/>
        <end position="26"/>
    </location>
</feature>
<dbReference type="EMBL" id="ATMT01000033">
    <property type="protein sequence ID" value="EPY07719.1"/>
    <property type="molecule type" value="Genomic_DNA"/>
</dbReference>
<keyword evidence="2" id="KW-1133">Transmembrane helix</keyword>
<dbReference type="InterPro" id="IPR011642">
    <property type="entry name" value="Gate_dom"/>
</dbReference>
<feature type="transmembrane region" description="Helical" evidence="2">
    <location>
        <begin position="172"/>
        <end position="190"/>
    </location>
</feature>